<dbReference type="RefSeq" id="WP_250419594.1">
    <property type="nucleotide sequence ID" value="NZ_JAJKBJ010000003.1"/>
</dbReference>
<sequence>MSFLKAEAKKQDEETELLRNEVSSLREIIANWLTPEAAAPTIPTKKASKGKSLFFSKKDKEEKVLMPQKALSS</sequence>
<reference evidence="1" key="1">
    <citation type="submission" date="2021-11" db="EMBL/GenBank/DDBJ databases">
        <title>Legionella maioricencis sp. nov., a new species isolated from hot water samples in Mallorca.</title>
        <authorList>
            <person name="Crespi S."/>
            <person name="Drasar V."/>
            <person name="Salva-Serra F."/>
            <person name="Jaen-Luchoro D."/>
            <person name="Pineiro-Iglesias B."/>
            <person name="Aliaga F."/>
            <person name="Fernandez-Juarez V."/>
            <person name="Coll G."/>
            <person name="Moore E.R.B."/>
            <person name="Bennasar-Figueras A."/>
        </authorList>
    </citation>
    <scope>NUCLEOTIDE SEQUENCE</scope>
    <source>
        <strain evidence="1">HCPI-6</strain>
    </source>
</reference>
<gene>
    <name evidence="1" type="ORF">LOX96_03945</name>
</gene>
<dbReference type="AlphaFoldDB" id="A0A9X2CYQ7"/>
<evidence type="ECO:0000313" key="2">
    <source>
        <dbReference type="Proteomes" id="UP001139721"/>
    </source>
</evidence>
<dbReference type="EMBL" id="JAJKBJ010000003">
    <property type="protein sequence ID" value="MCL9683233.1"/>
    <property type="molecule type" value="Genomic_DNA"/>
</dbReference>
<comment type="caution">
    <text evidence="1">The sequence shown here is derived from an EMBL/GenBank/DDBJ whole genome shotgun (WGS) entry which is preliminary data.</text>
</comment>
<proteinExistence type="predicted"/>
<organism evidence="1 2">
    <name type="scientific">Legionella maioricensis</name>
    <dbReference type="NCBI Taxonomy" id="2896528"/>
    <lineage>
        <taxon>Bacteria</taxon>
        <taxon>Pseudomonadati</taxon>
        <taxon>Pseudomonadota</taxon>
        <taxon>Gammaproteobacteria</taxon>
        <taxon>Legionellales</taxon>
        <taxon>Legionellaceae</taxon>
        <taxon>Legionella</taxon>
    </lineage>
</organism>
<accession>A0A9X2CYQ7</accession>
<dbReference type="Proteomes" id="UP001139721">
    <property type="component" value="Unassembled WGS sequence"/>
</dbReference>
<protein>
    <submittedName>
        <fullName evidence="1">Uncharacterized protein</fullName>
    </submittedName>
</protein>
<keyword evidence="2" id="KW-1185">Reference proteome</keyword>
<name>A0A9X2CYQ7_9GAMM</name>
<evidence type="ECO:0000313" key="1">
    <source>
        <dbReference type="EMBL" id="MCL9683233.1"/>
    </source>
</evidence>